<dbReference type="InterPro" id="IPR000470">
    <property type="entry name" value="CbxX/CfqX_mono"/>
</dbReference>
<comment type="similarity">
    <text evidence="1">Belongs to the CbxX/CfxQ family.</text>
</comment>
<dbReference type="Gene3D" id="1.10.8.60">
    <property type="match status" value="1"/>
</dbReference>
<dbReference type="PANTHER" id="PTHR43392">
    <property type="entry name" value="AAA-TYPE ATPASE FAMILY PROTEIN / ANKYRIN REPEAT FAMILY PROTEIN"/>
    <property type="match status" value="1"/>
</dbReference>
<dbReference type="InterPro" id="IPR041627">
    <property type="entry name" value="AAA_lid_6"/>
</dbReference>
<evidence type="ECO:0000313" key="5">
    <source>
        <dbReference type="EMBL" id="ADV48962.1"/>
    </source>
</evidence>
<dbReference type="AlphaFoldDB" id="E6XBW0"/>
<evidence type="ECO:0000256" key="3">
    <source>
        <dbReference type="ARBA" id="ARBA00022840"/>
    </source>
</evidence>
<dbReference type="KEGG" id="cao:Celal_1653"/>
<keyword evidence="3" id="KW-0067">ATP-binding</keyword>
<protein>
    <submittedName>
        <fullName evidence="5">AAA ATPase central domain protein</fullName>
    </submittedName>
</protein>
<dbReference type="SMART" id="SM00382">
    <property type="entry name" value="AAA"/>
    <property type="match status" value="1"/>
</dbReference>
<dbReference type="CDD" id="cd00009">
    <property type="entry name" value="AAA"/>
    <property type="match status" value="1"/>
</dbReference>
<name>E6XBW0_CELAD</name>
<evidence type="ECO:0000256" key="2">
    <source>
        <dbReference type="ARBA" id="ARBA00022741"/>
    </source>
</evidence>
<dbReference type="GO" id="GO:0016887">
    <property type="term" value="F:ATP hydrolysis activity"/>
    <property type="evidence" value="ECO:0007669"/>
    <property type="project" value="InterPro"/>
</dbReference>
<feature type="domain" description="AAA+ ATPase" evidence="4">
    <location>
        <begin position="261"/>
        <end position="399"/>
    </location>
</feature>
<dbReference type="InterPro" id="IPR000641">
    <property type="entry name" value="CbxX/CfxQ"/>
</dbReference>
<accession>E6XBW0</accession>
<dbReference type="SUPFAM" id="SSF52540">
    <property type="entry name" value="P-loop containing nucleoside triphosphate hydrolases"/>
    <property type="match status" value="1"/>
</dbReference>
<evidence type="ECO:0000256" key="1">
    <source>
        <dbReference type="ARBA" id="ARBA00010378"/>
    </source>
</evidence>
<dbReference type="InterPro" id="IPR003959">
    <property type="entry name" value="ATPase_AAA_core"/>
</dbReference>
<dbReference type="PANTHER" id="PTHR43392:SF2">
    <property type="entry name" value="AAA-TYPE ATPASE FAMILY PROTEIN _ ANKYRIN REPEAT FAMILY PROTEIN"/>
    <property type="match status" value="1"/>
</dbReference>
<dbReference type="HOGENOM" id="CLU_008749_4_1_10"/>
<dbReference type="Pfam" id="PF00004">
    <property type="entry name" value="AAA"/>
    <property type="match status" value="1"/>
</dbReference>
<keyword evidence="6" id="KW-1185">Reference proteome</keyword>
<dbReference type="InterPro" id="IPR027417">
    <property type="entry name" value="P-loop_NTPase"/>
</dbReference>
<dbReference type="InterPro" id="IPR050773">
    <property type="entry name" value="CbxX/CfxQ_RuBisCO_ESX"/>
</dbReference>
<proteinExistence type="inferred from homology"/>
<keyword evidence="2" id="KW-0547">Nucleotide-binding</keyword>
<organism evidence="5 6">
    <name type="scientific">Cellulophaga algicola (strain DSM 14237 / IC166 / ACAM 630)</name>
    <dbReference type="NCBI Taxonomy" id="688270"/>
    <lineage>
        <taxon>Bacteria</taxon>
        <taxon>Pseudomonadati</taxon>
        <taxon>Bacteroidota</taxon>
        <taxon>Flavobacteriia</taxon>
        <taxon>Flavobacteriales</taxon>
        <taxon>Flavobacteriaceae</taxon>
        <taxon>Cellulophaga</taxon>
    </lineage>
</organism>
<dbReference type="GO" id="GO:0005524">
    <property type="term" value="F:ATP binding"/>
    <property type="evidence" value="ECO:0007669"/>
    <property type="project" value="UniProtKB-KW"/>
</dbReference>
<sequence length="500" mass="56693">MLITNKMNQEHDTITPEFIDVLRKEGNKAWSICLSLNSDHKYKNALKTITDESFSGTQYKAEHLLLRDVVSLYNTFALTYNAKSRIPNKIKFILIFLYEKLQGKDLAQSFDVQKLAKLPLAKHFDANVQLIQDTSFYQPKEELKSEYCATLILDKIKSNELDAIASFLNRIALLMAQADGLVAETEEELLKSISKKINNPKRSTENSNYIEVPEDDTIEKVLEELNELVGLEEIKKNVNDLINFLKVQKIREENGLKANKTSLHFVFMGPPGTGKTTVARMLGRIFKHLGYLKRGHLVETDRSGMVAGYVGQTALKADEIISAASDGVLFIDEAYSLTSGGFNDFGSEAIEVLLKRMEDLRDSLVVVVAGYPDEMEIFIQSNPGLQSRFNRYLNFDHYKPDALLEIFKLITKKSDFNLTVDAEDKLSEIILSLYDKRHKSFGNARTMRNLFEKIIQRQANRIVNITPISEEILITITEEDIPEIAVAVKEISVFDTAENS</sequence>
<gene>
    <name evidence="5" type="ordered locus">Celal_1653</name>
</gene>
<dbReference type="STRING" id="688270.Celal_1653"/>
<evidence type="ECO:0000313" key="6">
    <source>
        <dbReference type="Proteomes" id="UP000008634"/>
    </source>
</evidence>
<dbReference type="PRINTS" id="PR00819">
    <property type="entry name" value="CBXCFQXSUPER"/>
</dbReference>
<evidence type="ECO:0000259" key="4">
    <source>
        <dbReference type="SMART" id="SM00382"/>
    </source>
</evidence>
<dbReference type="PRINTS" id="PR00820">
    <property type="entry name" value="CBXXCFQX"/>
</dbReference>
<dbReference type="Gene3D" id="3.40.50.300">
    <property type="entry name" value="P-loop containing nucleotide triphosphate hydrolases"/>
    <property type="match status" value="1"/>
</dbReference>
<dbReference type="InterPro" id="IPR003593">
    <property type="entry name" value="AAA+_ATPase"/>
</dbReference>
<dbReference type="eggNOG" id="COG0464">
    <property type="taxonomic scope" value="Bacteria"/>
</dbReference>
<dbReference type="Pfam" id="PF17866">
    <property type="entry name" value="AAA_lid_6"/>
    <property type="match status" value="1"/>
</dbReference>
<dbReference type="EMBL" id="CP002453">
    <property type="protein sequence ID" value="ADV48962.1"/>
    <property type="molecule type" value="Genomic_DNA"/>
</dbReference>
<dbReference type="FunFam" id="3.40.50.300:FF:000216">
    <property type="entry name" value="Type VII secretion ATPase EccA"/>
    <property type="match status" value="1"/>
</dbReference>
<dbReference type="Proteomes" id="UP000008634">
    <property type="component" value="Chromosome"/>
</dbReference>
<reference evidence="5 6" key="1">
    <citation type="journal article" date="2010" name="Stand. Genomic Sci.">
        <title>Complete genome sequence of Cellulophaga algicola type strain (IC166).</title>
        <authorList>
            <person name="Abt B."/>
            <person name="Lu M."/>
            <person name="Misra M."/>
            <person name="Han C."/>
            <person name="Nolan M."/>
            <person name="Lucas S."/>
            <person name="Hammon N."/>
            <person name="Deshpande S."/>
            <person name="Cheng J.F."/>
            <person name="Tapia R."/>
            <person name="Goodwin L."/>
            <person name="Pitluck S."/>
            <person name="Liolios K."/>
            <person name="Pagani I."/>
            <person name="Ivanova N."/>
            <person name="Mavromatis K."/>
            <person name="Ovchinikova G."/>
            <person name="Pati A."/>
            <person name="Chen A."/>
            <person name="Palaniappan K."/>
            <person name="Land M."/>
            <person name="Hauser L."/>
            <person name="Chang Y.J."/>
            <person name="Jeffries C.D."/>
            <person name="Detter J.C."/>
            <person name="Brambilla E."/>
            <person name="Rohde M."/>
            <person name="Tindall B.J."/>
            <person name="Goker M."/>
            <person name="Woyke T."/>
            <person name="Bristow J."/>
            <person name="Eisen J.A."/>
            <person name="Markowitz V."/>
            <person name="Hugenholtz P."/>
            <person name="Kyrpides N.C."/>
            <person name="Klenk H.P."/>
            <person name="Lapidus A."/>
        </authorList>
    </citation>
    <scope>NUCLEOTIDE SEQUENCE [LARGE SCALE GENOMIC DNA]</scope>
    <source>
        <strain evidence="6">DSM 14237 / IC166 / ACAM 630</strain>
    </source>
</reference>